<keyword evidence="1" id="KW-0472">Membrane</keyword>
<dbReference type="EMBL" id="CP011545">
    <property type="protein sequence ID" value="AKK08605.1"/>
    <property type="molecule type" value="Genomic_DNA"/>
</dbReference>
<evidence type="ECO:0000256" key="1">
    <source>
        <dbReference type="SAM" id="Phobius"/>
    </source>
</evidence>
<dbReference type="Proteomes" id="UP000035540">
    <property type="component" value="Chromosome"/>
</dbReference>
<dbReference type="InterPro" id="IPR022435">
    <property type="entry name" value="Surface-anchored_actinobac"/>
</dbReference>
<keyword evidence="1" id="KW-0812">Transmembrane</keyword>
<dbReference type="OrthoDB" id="4424311at2"/>
<feature type="transmembrane region" description="Helical" evidence="1">
    <location>
        <begin position="478"/>
        <end position="502"/>
    </location>
</feature>
<sequence length="509" mass="52194">MSHLIIRRLAATIVMLFIAVGLAPPVSAQAITFDSGHVDAFHVSTDGGSLVLDLKEDVTGTGVRHSPEGVHLVVSDAAFTDTTAQINEIGQATYFLPQTQNQAILWPGWDTQSAEGFRAIDFHFHEVSGPGEVMLFESSGFGELTSVLSSGGYALSTGQVIQQPYPAHRHVNWAFTAPGTYRMVVSAQGADASGQVQTSNQATYTWVVGSGDAPAPAPLIDAAPAPAAAPAAAPRAAQAAPSSGTCTPGVTPMIKDDRTVPPVWKATTEVEFSLGESAVKELPAPIGSVPAGKVWIIGSTQEQGVPWVGANTQHPSMREHTSGDVTWELTSFAGPGPMTVYTQGGLGQMVGDEWFRATPDQVQGSHAIAPNSHVHPSWVFGAPGTYQVSIRQSVALKDGSRVSGSGVITFQVGNGAGNAGDGHFDLGGVVDPAGGDCAPAAPGGAVGAADGPAAAAPGQTLATPVTSLTAASQEPRDLTIPVAILTAGLVVLVGGTVSYIVMLRRQIPA</sequence>
<keyword evidence="1" id="KW-1133">Transmembrane helix</keyword>
<dbReference type="NCBIfam" id="NF038134">
    <property type="entry name" value="choice_anch_M"/>
    <property type="match status" value="2"/>
</dbReference>
<proteinExistence type="predicted"/>
<organism evidence="2 3">
    <name type="scientific">Corynebacterium testudinoris</name>
    <dbReference type="NCBI Taxonomy" id="136857"/>
    <lineage>
        <taxon>Bacteria</taxon>
        <taxon>Bacillati</taxon>
        <taxon>Actinomycetota</taxon>
        <taxon>Actinomycetes</taxon>
        <taxon>Mycobacteriales</taxon>
        <taxon>Corynebacteriaceae</taxon>
        <taxon>Corynebacterium</taxon>
    </lineage>
</organism>
<evidence type="ECO:0000313" key="3">
    <source>
        <dbReference type="Proteomes" id="UP000035540"/>
    </source>
</evidence>
<evidence type="ECO:0000313" key="2">
    <source>
        <dbReference type="EMBL" id="AKK08605.1"/>
    </source>
</evidence>
<dbReference type="PATRIC" id="fig|136857.5.peg.1153"/>
<reference evidence="2 3" key="1">
    <citation type="journal article" date="2015" name="Genome Announc.">
        <title>Complete Genome Sequence of the Type Strain Corynebacterium testudinoris DSM 44614, Recovered from Necrotic Lesions in the Mouth of a Tortoise.</title>
        <authorList>
            <person name="Ruckert C."/>
            <person name="Kriete M."/>
            <person name="Jaenicke S."/>
            <person name="Winkler A."/>
            <person name="Tauch A."/>
        </authorList>
    </citation>
    <scope>NUCLEOTIDE SEQUENCE [LARGE SCALE GENOMIC DNA]</scope>
    <source>
        <strain evidence="2 3">DSM 44614</strain>
    </source>
</reference>
<dbReference type="AlphaFoldDB" id="A0A0G3H741"/>
<name>A0A0G3H741_9CORY</name>
<dbReference type="RefSeq" id="WP_047252939.1">
    <property type="nucleotide sequence ID" value="NZ_CP011545.1"/>
</dbReference>
<protein>
    <submittedName>
        <fullName evidence="2">Actinobacterial surface-anchored protein domain</fullName>
    </submittedName>
</protein>
<reference evidence="3" key="2">
    <citation type="submission" date="2015-05" db="EMBL/GenBank/DDBJ databases">
        <title>Complete genome sequence of Corynebacterium testudinoris DSM 44614, recovered from necrotic lesions in the mouth of a tortoise.</title>
        <authorList>
            <person name="Ruckert C."/>
            <person name="Albersmeier A."/>
            <person name="Winkler A."/>
            <person name="Tauch A."/>
        </authorList>
    </citation>
    <scope>NUCLEOTIDE SEQUENCE [LARGE SCALE GENOMIC DNA]</scope>
    <source>
        <strain evidence="3">DSM 44614</strain>
    </source>
</reference>
<keyword evidence="3" id="KW-1185">Reference proteome</keyword>
<dbReference type="KEGG" id="cted:CTEST_05795"/>
<dbReference type="STRING" id="136857.CTEST_05795"/>
<dbReference type="NCBIfam" id="TIGR03769">
    <property type="entry name" value="P_ac_wall_RPT"/>
    <property type="match status" value="2"/>
</dbReference>
<gene>
    <name evidence="2" type="ORF">CTEST_05795</name>
</gene>
<accession>A0A0G3H741</accession>